<feature type="compositionally biased region" description="Basic and acidic residues" evidence="1">
    <location>
        <begin position="24"/>
        <end position="60"/>
    </location>
</feature>
<feature type="region of interest" description="Disordered" evidence="1">
    <location>
        <begin position="1"/>
        <end position="83"/>
    </location>
</feature>
<sequence length="83" mass="9228">MRWQAAELGELGATAVEGVGEDGEWGKRERELGREGGREDFGERKGGAGRPSKEGAREGDWADGPTKKKKGKKKKRKKEFPWD</sequence>
<evidence type="ECO:0000256" key="1">
    <source>
        <dbReference type="SAM" id="MobiDB-lite"/>
    </source>
</evidence>
<dbReference type="AlphaFoldDB" id="Q5VN23"/>
<feature type="compositionally biased region" description="Basic residues" evidence="1">
    <location>
        <begin position="67"/>
        <end position="83"/>
    </location>
</feature>
<dbReference type="EMBL" id="AP005763">
    <property type="protein sequence ID" value="BAD69152.1"/>
    <property type="molecule type" value="Genomic_DNA"/>
</dbReference>
<evidence type="ECO:0000313" key="3">
    <source>
        <dbReference type="Proteomes" id="UP000000763"/>
    </source>
</evidence>
<reference evidence="3" key="1">
    <citation type="journal article" date="2005" name="Nature">
        <title>The map-based sequence of the rice genome.</title>
        <authorList>
            <consortium name="International rice genome sequencing project (IRGSP)"/>
            <person name="Matsumoto T."/>
            <person name="Wu J."/>
            <person name="Kanamori H."/>
            <person name="Katayose Y."/>
            <person name="Fujisawa M."/>
            <person name="Namiki N."/>
            <person name="Mizuno H."/>
            <person name="Yamamoto K."/>
            <person name="Antonio B.A."/>
            <person name="Baba T."/>
            <person name="Sakata K."/>
            <person name="Nagamura Y."/>
            <person name="Aoki H."/>
            <person name="Arikawa K."/>
            <person name="Arita K."/>
            <person name="Bito T."/>
            <person name="Chiden Y."/>
            <person name="Fujitsuka N."/>
            <person name="Fukunaka R."/>
            <person name="Hamada M."/>
            <person name="Harada C."/>
            <person name="Hayashi A."/>
            <person name="Hijishita S."/>
            <person name="Honda M."/>
            <person name="Hosokawa S."/>
            <person name="Ichikawa Y."/>
            <person name="Idonuma A."/>
            <person name="Iijima M."/>
            <person name="Ikeda M."/>
            <person name="Ikeno M."/>
            <person name="Ito K."/>
            <person name="Ito S."/>
            <person name="Ito T."/>
            <person name="Ito Y."/>
            <person name="Ito Y."/>
            <person name="Iwabuchi A."/>
            <person name="Kamiya K."/>
            <person name="Karasawa W."/>
            <person name="Kurita K."/>
            <person name="Katagiri S."/>
            <person name="Kikuta A."/>
            <person name="Kobayashi H."/>
            <person name="Kobayashi N."/>
            <person name="Machita K."/>
            <person name="Maehara T."/>
            <person name="Masukawa M."/>
            <person name="Mizubayashi T."/>
            <person name="Mukai Y."/>
            <person name="Nagasaki H."/>
            <person name="Nagata Y."/>
            <person name="Naito S."/>
            <person name="Nakashima M."/>
            <person name="Nakama Y."/>
            <person name="Nakamichi Y."/>
            <person name="Nakamura M."/>
            <person name="Meguro A."/>
            <person name="Negishi M."/>
            <person name="Ohta I."/>
            <person name="Ohta T."/>
            <person name="Okamoto M."/>
            <person name="Ono N."/>
            <person name="Saji S."/>
            <person name="Sakaguchi M."/>
            <person name="Sakai K."/>
            <person name="Shibata M."/>
            <person name="Shimokawa T."/>
            <person name="Song J."/>
            <person name="Takazaki Y."/>
            <person name="Terasawa K."/>
            <person name="Tsugane M."/>
            <person name="Tsuji K."/>
            <person name="Ueda S."/>
            <person name="Waki K."/>
            <person name="Yamagata H."/>
            <person name="Yamamoto M."/>
            <person name="Yamamoto S."/>
            <person name="Yamane H."/>
            <person name="Yoshiki S."/>
            <person name="Yoshihara R."/>
            <person name="Yukawa K."/>
            <person name="Zhong H."/>
            <person name="Yano M."/>
            <person name="Yuan Q."/>
            <person name="Ouyang S."/>
            <person name="Liu J."/>
            <person name="Jones K.M."/>
            <person name="Gansberger K."/>
            <person name="Moffat K."/>
            <person name="Hill J."/>
            <person name="Bera J."/>
            <person name="Fadrosh D."/>
            <person name="Jin S."/>
            <person name="Johri S."/>
            <person name="Kim M."/>
            <person name="Overton L."/>
            <person name="Reardon M."/>
            <person name="Tsitrin T."/>
            <person name="Vuong H."/>
            <person name="Weaver B."/>
            <person name="Ciecko A."/>
            <person name="Tallon L."/>
            <person name="Jackson J."/>
            <person name="Pai G."/>
            <person name="Aken S.V."/>
            <person name="Utterback T."/>
            <person name="Reidmuller S."/>
            <person name="Feldblyum T."/>
            <person name="Hsiao J."/>
            <person name="Zismann V."/>
            <person name="Iobst S."/>
            <person name="de Vazeille A.R."/>
            <person name="Buell C.R."/>
            <person name="Ying K."/>
            <person name="Li Y."/>
            <person name="Lu T."/>
            <person name="Huang Y."/>
            <person name="Zhao Q."/>
            <person name="Feng Q."/>
            <person name="Zhang L."/>
            <person name="Zhu J."/>
            <person name="Weng Q."/>
            <person name="Mu J."/>
            <person name="Lu Y."/>
            <person name="Fan D."/>
            <person name="Liu Y."/>
            <person name="Guan J."/>
            <person name="Zhang Y."/>
            <person name="Yu S."/>
            <person name="Liu X."/>
            <person name="Zhang Y."/>
            <person name="Hong G."/>
            <person name="Han B."/>
            <person name="Choisne N."/>
            <person name="Demange N."/>
            <person name="Orjeda G."/>
            <person name="Samain S."/>
            <person name="Cattolico L."/>
            <person name="Pelletier E."/>
            <person name="Couloux A."/>
            <person name="Segurens B."/>
            <person name="Wincker P."/>
            <person name="D'Hont A."/>
            <person name="Scarpelli C."/>
            <person name="Weissenbach J."/>
            <person name="Salanoubat M."/>
            <person name="Quetier F."/>
            <person name="Yu Y."/>
            <person name="Kim H.R."/>
            <person name="Rambo T."/>
            <person name="Currie J."/>
            <person name="Collura K."/>
            <person name="Luo M."/>
            <person name="Yang T."/>
            <person name="Ammiraju J.S.S."/>
            <person name="Engler F."/>
            <person name="Soderlund C."/>
            <person name="Wing R.A."/>
            <person name="Palmer L.E."/>
            <person name="de la Bastide M."/>
            <person name="Spiegel L."/>
            <person name="Nascimento L."/>
            <person name="Zutavern T."/>
            <person name="O'Shaughnessy A."/>
            <person name="Dike S."/>
            <person name="Dedhia N."/>
            <person name="Preston R."/>
            <person name="Balija V."/>
            <person name="McCombie W.R."/>
            <person name="Chow T."/>
            <person name="Chen H."/>
            <person name="Chung M."/>
            <person name="Chen C."/>
            <person name="Shaw J."/>
            <person name="Wu H."/>
            <person name="Hsiao K."/>
            <person name="Chao Y."/>
            <person name="Chu M."/>
            <person name="Cheng C."/>
            <person name="Hour A."/>
            <person name="Lee P."/>
            <person name="Lin S."/>
            <person name="Lin Y."/>
            <person name="Liou J."/>
            <person name="Liu S."/>
            <person name="Hsing Y."/>
            <person name="Raghuvanshi S."/>
            <person name="Mohanty A."/>
            <person name="Bharti A.K."/>
            <person name="Gaur A."/>
            <person name="Gupta V."/>
            <person name="Kumar D."/>
            <person name="Ravi V."/>
            <person name="Vij S."/>
            <person name="Kapur A."/>
            <person name="Khurana P."/>
            <person name="Khurana P."/>
            <person name="Khurana J.P."/>
            <person name="Tyagi A.K."/>
            <person name="Gaikwad K."/>
            <person name="Singh A."/>
            <person name="Dalal V."/>
            <person name="Srivastava S."/>
            <person name="Dixit A."/>
            <person name="Pal A.K."/>
            <person name="Ghazi I.A."/>
            <person name="Yadav M."/>
            <person name="Pandit A."/>
            <person name="Bhargava A."/>
            <person name="Sureshbabu K."/>
            <person name="Batra K."/>
            <person name="Sharma T.R."/>
            <person name="Mohapatra T."/>
            <person name="Singh N.K."/>
            <person name="Messing J."/>
            <person name="Nelson A.B."/>
            <person name="Fuks G."/>
            <person name="Kavchok S."/>
            <person name="Keizer G."/>
            <person name="Linton E."/>
            <person name="Llaca V."/>
            <person name="Song R."/>
            <person name="Tanyolac B."/>
            <person name="Young S."/>
            <person name="Ho-Il K."/>
            <person name="Hahn J.H."/>
            <person name="Sangsakoo G."/>
            <person name="Vanavichit A."/>
            <person name="de Mattos Luiz.A.T."/>
            <person name="Zimmer P.D."/>
            <person name="Malone G."/>
            <person name="Dellagostin O."/>
            <person name="de Oliveira A.C."/>
            <person name="Bevan M."/>
            <person name="Bancroft I."/>
            <person name="Minx P."/>
            <person name="Cordum H."/>
            <person name="Wilson R."/>
            <person name="Cheng Z."/>
            <person name="Jin W."/>
            <person name="Jiang J."/>
            <person name="Leong S.A."/>
            <person name="Iwama H."/>
            <person name="Gojobori T."/>
            <person name="Itoh T."/>
            <person name="Niimura Y."/>
            <person name="Fujii Y."/>
            <person name="Habara T."/>
            <person name="Sakai H."/>
            <person name="Sato Y."/>
            <person name="Wilson G."/>
            <person name="Kumar K."/>
            <person name="McCouch S."/>
            <person name="Juretic N."/>
            <person name="Hoen D."/>
            <person name="Wright S."/>
            <person name="Bruskiewich R."/>
            <person name="Bureau T."/>
            <person name="Miyao A."/>
            <person name="Hirochika H."/>
            <person name="Nishikawa T."/>
            <person name="Kadowaki K."/>
            <person name="Sugiura M."/>
            <person name="Burr B."/>
            <person name="Sasaki T."/>
        </authorList>
    </citation>
    <scope>NUCLEOTIDE SEQUENCE [LARGE SCALE GENOMIC DNA]</scope>
    <source>
        <strain evidence="3">cv. Nipponbare</strain>
    </source>
</reference>
<name>Q5VN23_ORYSJ</name>
<protein>
    <submittedName>
        <fullName evidence="2">Uncharacterized protein</fullName>
    </submittedName>
</protein>
<accession>Q5VN23</accession>
<dbReference type="Proteomes" id="UP000000763">
    <property type="component" value="Chromosome 6"/>
</dbReference>
<reference evidence="3" key="2">
    <citation type="journal article" date="2008" name="Nucleic Acids Res.">
        <title>The rice annotation project database (RAP-DB): 2008 update.</title>
        <authorList>
            <consortium name="The rice annotation project (RAP)"/>
        </authorList>
    </citation>
    <scope>GENOME REANNOTATION</scope>
    <source>
        <strain evidence="3">cv. Nipponbare</strain>
    </source>
</reference>
<proteinExistence type="predicted"/>
<gene>
    <name evidence="2" type="primary">OSJNBa0015G09.31</name>
</gene>
<organism evidence="2 3">
    <name type="scientific">Oryza sativa subsp. japonica</name>
    <name type="common">Rice</name>
    <dbReference type="NCBI Taxonomy" id="39947"/>
    <lineage>
        <taxon>Eukaryota</taxon>
        <taxon>Viridiplantae</taxon>
        <taxon>Streptophyta</taxon>
        <taxon>Embryophyta</taxon>
        <taxon>Tracheophyta</taxon>
        <taxon>Spermatophyta</taxon>
        <taxon>Magnoliopsida</taxon>
        <taxon>Liliopsida</taxon>
        <taxon>Poales</taxon>
        <taxon>Poaceae</taxon>
        <taxon>BOP clade</taxon>
        <taxon>Oryzoideae</taxon>
        <taxon>Oryzeae</taxon>
        <taxon>Oryzinae</taxon>
        <taxon>Oryza</taxon>
        <taxon>Oryza sativa</taxon>
    </lineage>
</organism>
<evidence type="ECO:0000313" key="2">
    <source>
        <dbReference type="EMBL" id="BAD69152.1"/>
    </source>
</evidence>